<keyword evidence="2 4" id="KW-0328">Glycosyltransferase</keyword>
<sequence>MASNSNDVQQPEPLALHILFFPYIAPGHLIPAADMAALFASRGVKCTILTTPVNAAVIRSAVDRANDAAAATRGPAGGGALAIQISTVPFPDVGLPPGVESATGISPGTDDVDRLMEAHRLLREPFGRFLADHRPDAVVADSFYEWAADAAAEHGVPRLTFLGASLFARACVDSLLRHNPFELAPDDDDDPDAVASLPALPHRVEFRRGQVMDPRKNRLEWEHHQAVNAADQRSYGEVFNSFADLEPDYVDHYRTTLGRRVWLVGPLAYHAGSRMAPGAPDAETCLRWLDEKPGGSVVYVSFGTLSRLAAAELRELARGLQLSGKNFVWVLRGGASSGSEEEEEEDASPWMPGGFAELIAVGGRGLVLRSWAPQRLILNHSAVGGFLTHCGWNSVLEAVGAGVPLVTWPRHADQFCNEKLVVEVHGIGVGVGAGDYDSNILDKRREVIGGEKIAEAIGRVMGDGEEAGAIRRKAKELGGKARSAAEEGGSSYEDVGNLISELMSRRRSVGA</sequence>
<protein>
    <recommendedName>
        <fullName evidence="5">Glycosyltransferase</fullName>
        <ecNumber evidence="5">2.4.1.-</ecNumber>
    </recommendedName>
</protein>
<dbReference type="EC" id="2.4.1.-" evidence="5"/>
<dbReference type="FunFam" id="3.40.50.2000:FF:000785">
    <property type="entry name" value="Glycosyltransferase"/>
    <property type="match status" value="1"/>
</dbReference>
<dbReference type="Proteomes" id="UP001341281">
    <property type="component" value="Chromosome 08"/>
</dbReference>
<keyword evidence="7" id="KW-1185">Reference proteome</keyword>
<evidence type="ECO:0000256" key="3">
    <source>
        <dbReference type="ARBA" id="ARBA00022679"/>
    </source>
</evidence>
<dbReference type="PANTHER" id="PTHR48047">
    <property type="entry name" value="GLYCOSYLTRANSFERASE"/>
    <property type="match status" value="1"/>
</dbReference>
<dbReference type="CDD" id="cd03784">
    <property type="entry name" value="GT1_Gtf-like"/>
    <property type="match status" value="1"/>
</dbReference>
<dbReference type="AlphaFoldDB" id="A0AAQ3UJU0"/>
<accession>A0AAQ3UJU0</accession>
<evidence type="ECO:0000256" key="2">
    <source>
        <dbReference type="ARBA" id="ARBA00022676"/>
    </source>
</evidence>
<dbReference type="PANTHER" id="PTHR48047:SF45">
    <property type="entry name" value="SCOPOLETIN GLUCOSYLTRANSFERASE-LIKE"/>
    <property type="match status" value="1"/>
</dbReference>
<dbReference type="EMBL" id="CP144752">
    <property type="protein sequence ID" value="WVZ91292.1"/>
    <property type="molecule type" value="Genomic_DNA"/>
</dbReference>
<evidence type="ECO:0000256" key="1">
    <source>
        <dbReference type="ARBA" id="ARBA00009995"/>
    </source>
</evidence>
<evidence type="ECO:0000256" key="5">
    <source>
        <dbReference type="RuleBase" id="RU362057"/>
    </source>
</evidence>
<dbReference type="InterPro" id="IPR035595">
    <property type="entry name" value="UDP_glycos_trans_CS"/>
</dbReference>
<evidence type="ECO:0000313" key="6">
    <source>
        <dbReference type="EMBL" id="WVZ91292.1"/>
    </source>
</evidence>
<dbReference type="FunFam" id="3.40.50.2000:FF:000063">
    <property type="entry name" value="Glycosyltransferase"/>
    <property type="match status" value="1"/>
</dbReference>
<gene>
    <name evidence="6" type="ORF">U9M48_037482</name>
</gene>
<dbReference type="GO" id="GO:0035251">
    <property type="term" value="F:UDP-glucosyltransferase activity"/>
    <property type="evidence" value="ECO:0007669"/>
    <property type="project" value="TreeGrafter"/>
</dbReference>
<reference evidence="6 7" key="1">
    <citation type="submission" date="2024-02" db="EMBL/GenBank/DDBJ databases">
        <title>High-quality chromosome-scale genome assembly of Pensacola bahiagrass (Paspalum notatum Flugge var. saurae).</title>
        <authorList>
            <person name="Vega J.M."/>
            <person name="Podio M."/>
            <person name="Orjuela J."/>
            <person name="Siena L.A."/>
            <person name="Pessino S.C."/>
            <person name="Combes M.C."/>
            <person name="Mariac C."/>
            <person name="Albertini E."/>
            <person name="Pupilli F."/>
            <person name="Ortiz J.P.A."/>
            <person name="Leblanc O."/>
        </authorList>
    </citation>
    <scope>NUCLEOTIDE SEQUENCE [LARGE SCALE GENOMIC DNA]</scope>
    <source>
        <strain evidence="6">R1</strain>
        <tissue evidence="6">Leaf</tissue>
    </source>
</reference>
<comment type="similarity">
    <text evidence="1 4">Belongs to the UDP-glycosyltransferase family.</text>
</comment>
<dbReference type="InterPro" id="IPR002213">
    <property type="entry name" value="UDP_glucos_trans"/>
</dbReference>
<proteinExistence type="inferred from homology"/>
<evidence type="ECO:0000313" key="7">
    <source>
        <dbReference type="Proteomes" id="UP001341281"/>
    </source>
</evidence>
<name>A0AAQ3UJU0_PASNO</name>
<organism evidence="6 7">
    <name type="scientific">Paspalum notatum var. saurae</name>
    <dbReference type="NCBI Taxonomy" id="547442"/>
    <lineage>
        <taxon>Eukaryota</taxon>
        <taxon>Viridiplantae</taxon>
        <taxon>Streptophyta</taxon>
        <taxon>Embryophyta</taxon>
        <taxon>Tracheophyta</taxon>
        <taxon>Spermatophyta</taxon>
        <taxon>Magnoliopsida</taxon>
        <taxon>Liliopsida</taxon>
        <taxon>Poales</taxon>
        <taxon>Poaceae</taxon>
        <taxon>PACMAD clade</taxon>
        <taxon>Panicoideae</taxon>
        <taxon>Andropogonodae</taxon>
        <taxon>Paspaleae</taxon>
        <taxon>Paspalinae</taxon>
        <taxon>Paspalum</taxon>
    </lineage>
</organism>
<dbReference type="PROSITE" id="PS00375">
    <property type="entry name" value="UDPGT"/>
    <property type="match status" value="1"/>
</dbReference>
<dbReference type="SUPFAM" id="SSF53756">
    <property type="entry name" value="UDP-Glycosyltransferase/glycogen phosphorylase"/>
    <property type="match status" value="1"/>
</dbReference>
<evidence type="ECO:0000256" key="4">
    <source>
        <dbReference type="RuleBase" id="RU003718"/>
    </source>
</evidence>
<dbReference type="Pfam" id="PF00201">
    <property type="entry name" value="UDPGT"/>
    <property type="match status" value="1"/>
</dbReference>
<dbReference type="Gene3D" id="3.40.50.2000">
    <property type="entry name" value="Glycogen Phosphorylase B"/>
    <property type="match status" value="2"/>
</dbReference>
<keyword evidence="3 4" id="KW-0808">Transferase</keyword>